<dbReference type="Proteomes" id="UP000030700">
    <property type="component" value="Unassembled WGS sequence"/>
</dbReference>
<protein>
    <recommendedName>
        <fullName evidence="2">Antitoxin</fullName>
    </recommendedName>
</protein>
<comment type="similarity">
    <text evidence="1 2">Belongs to the phD/YefM antitoxin family.</text>
</comment>
<comment type="function">
    <text evidence="2">Antitoxin component of a type II toxin-antitoxin (TA) system.</text>
</comment>
<dbReference type="HOGENOM" id="CLU_182794_0_0_0"/>
<dbReference type="Gene3D" id="3.40.1620.10">
    <property type="entry name" value="YefM-like domain"/>
    <property type="match status" value="1"/>
</dbReference>
<dbReference type="Pfam" id="PF02604">
    <property type="entry name" value="PhdYeFM_antitox"/>
    <property type="match status" value="1"/>
</dbReference>
<dbReference type="AlphaFoldDB" id="A0A0S6VVD7"/>
<sequence>MKTWTLSEAQSHFADVVESCSSEPQILATHGRPVAALVDFGLFSEFLHFREARERPTIKELLAELRRIQTQESVEIELPERQDRPNPILEMSDELLM</sequence>
<dbReference type="EMBL" id="DF820455">
    <property type="protein sequence ID" value="GAK49791.1"/>
    <property type="molecule type" value="Genomic_DNA"/>
</dbReference>
<gene>
    <name evidence="3" type="ORF">U14_01015</name>
</gene>
<dbReference type="InterPro" id="IPR006442">
    <property type="entry name" value="Antitoxin_Phd/YefM"/>
</dbReference>
<dbReference type="STRING" id="1499966.U14_01015"/>
<accession>A0A0S6VVD7</accession>
<dbReference type="InterPro" id="IPR036165">
    <property type="entry name" value="YefM-like_sf"/>
</dbReference>
<name>A0A0S6VVD7_9BACT</name>
<dbReference type="NCBIfam" id="TIGR01552">
    <property type="entry name" value="phd_fam"/>
    <property type="match status" value="1"/>
</dbReference>
<reference evidence="3" key="1">
    <citation type="journal article" date="2015" name="PeerJ">
        <title>First genomic representation of candidate bacterial phylum KSB3 points to enhanced environmental sensing as a trigger of wastewater bulking.</title>
        <authorList>
            <person name="Sekiguchi Y."/>
            <person name="Ohashi A."/>
            <person name="Parks D.H."/>
            <person name="Yamauchi T."/>
            <person name="Tyson G.W."/>
            <person name="Hugenholtz P."/>
        </authorList>
    </citation>
    <scope>NUCLEOTIDE SEQUENCE [LARGE SCALE GENOMIC DNA]</scope>
</reference>
<evidence type="ECO:0000256" key="2">
    <source>
        <dbReference type="RuleBase" id="RU362080"/>
    </source>
</evidence>
<evidence type="ECO:0000313" key="3">
    <source>
        <dbReference type="EMBL" id="GAK49791.1"/>
    </source>
</evidence>
<keyword evidence="4" id="KW-1185">Reference proteome</keyword>
<dbReference type="SUPFAM" id="SSF143120">
    <property type="entry name" value="YefM-like"/>
    <property type="match status" value="1"/>
</dbReference>
<proteinExistence type="inferred from homology"/>
<organism evidence="3">
    <name type="scientific">Candidatus Moduliflexus flocculans</name>
    <dbReference type="NCBI Taxonomy" id="1499966"/>
    <lineage>
        <taxon>Bacteria</taxon>
        <taxon>Candidatus Moduliflexota</taxon>
        <taxon>Candidatus Moduliflexia</taxon>
        <taxon>Candidatus Moduliflexales</taxon>
        <taxon>Candidatus Moduliflexaceae</taxon>
    </lineage>
</organism>
<evidence type="ECO:0000256" key="1">
    <source>
        <dbReference type="ARBA" id="ARBA00009981"/>
    </source>
</evidence>
<evidence type="ECO:0000313" key="4">
    <source>
        <dbReference type="Proteomes" id="UP000030700"/>
    </source>
</evidence>